<keyword evidence="2" id="KW-0472">Membrane</keyword>
<reference evidence="5" key="1">
    <citation type="submission" date="2023-07" db="EMBL/GenBank/DDBJ databases">
        <title>Description of three actinobacteria isolated from air of manufacturing shop in a pharmaceutical factory.</title>
        <authorList>
            <person name="Zhang D.-F."/>
        </authorList>
    </citation>
    <scope>NUCLEOTIDE SEQUENCE [LARGE SCALE GENOMIC DNA]</scope>
    <source>
        <strain evidence="5">CCTCC AB 2011122</strain>
    </source>
</reference>
<protein>
    <submittedName>
        <fullName evidence="4">DUF4350 domain-containing protein</fullName>
    </submittedName>
</protein>
<feature type="domain" description="DUF4350" evidence="3">
    <location>
        <begin position="74"/>
        <end position="249"/>
    </location>
</feature>
<evidence type="ECO:0000259" key="3">
    <source>
        <dbReference type="Pfam" id="PF14258"/>
    </source>
</evidence>
<name>A0ABU1FNH5_9MICO</name>
<sequence>MSAPAPATVRGPIGAEPDGTGPDGANRALTPRLRTLARRRRPWIVIAGAVLLGALVLAFVQGVARPAGTPMSVENAAPGGARALAQVLAARGVEVVEVRSLEQAERAARGGATVLLHDAQGLLGRDGLADLARAADRLVVARPDFAALEVLAPGVRLAGAAGGALDDVGCDLPAAERAGGLSAGQGLLTVDDEAAASGFAGCFADDEAYAVVTGPAPGGAEVALVGSTAPFVNETVGEAGNAALVIGLLGTTDELAWYLPGPADADVAAAPTLQELIPGWVSPVLVLAALVVVSAGIQRGRRFGPLVVEDLPVHVPAGETGEGRARLYARSSARVRALDQLRIGTVRRLQDLLRLPRSAHVDVVVTAAAAAIGRDAASVRRLLVDDLPGGDRDLVSLARDLDDLERRVRAALRPDSPDASAPTGRRP</sequence>
<keyword evidence="5" id="KW-1185">Reference proteome</keyword>
<keyword evidence="2" id="KW-0812">Transmembrane</keyword>
<dbReference type="RefSeq" id="WP_310521610.1">
    <property type="nucleotide sequence ID" value="NZ_BAABBS010000003.1"/>
</dbReference>
<feature type="region of interest" description="Disordered" evidence="1">
    <location>
        <begin position="1"/>
        <end position="27"/>
    </location>
</feature>
<organism evidence="4 5">
    <name type="scientific">Agromyces indicus</name>
    <dbReference type="NCBI Taxonomy" id="758919"/>
    <lineage>
        <taxon>Bacteria</taxon>
        <taxon>Bacillati</taxon>
        <taxon>Actinomycetota</taxon>
        <taxon>Actinomycetes</taxon>
        <taxon>Micrococcales</taxon>
        <taxon>Microbacteriaceae</taxon>
        <taxon>Agromyces</taxon>
    </lineage>
</organism>
<gene>
    <name evidence="4" type="ORF">RH861_14675</name>
</gene>
<feature type="transmembrane region" description="Helical" evidence="2">
    <location>
        <begin position="42"/>
        <end position="64"/>
    </location>
</feature>
<evidence type="ECO:0000313" key="5">
    <source>
        <dbReference type="Proteomes" id="UP001260072"/>
    </source>
</evidence>
<dbReference type="InterPro" id="IPR025646">
    <property type="entry name" value="DUF4350"/>
</dbReference>
<dbReference type="Proteomes" id="UP001260072">
    <property type="component" value="Unassembled WGS sequence"/>
</dbReference>
<evidence type="ECO:0000313" key="4">
    <source>
        <dbReference type="EMBL" id="MDR5693316.1"/>
    </source>
</evidence>
<evidence type="ECO:0000256" key="1">
    <source>
        <dbReference type="SAM" id="MobiDB-lite"/>
    </source>
</evidence>
<comment type="caution">
    <text evidence="4">The sequence shown here is derived from an EMBL/GenBank/DDBJ whole genome shotgun (WGS) entry which is preliminary data.</text>
</comment>
<accession>A0ABU1FNH5</accession>
<dbReference type="Pfam" id="PF14258">
    <property type="entry name" value="DUF4350"/>
    <property type="match status" value="1"/>
</dbReference>
<keyword evidence="2" id="KW-1133">Transmembrane helix</keyword>
<proteinExistence type="predicted"/>
<evidence type="ECO:0000256" key="2">
    <source>
        <dbReference type="SAM" id="Phobius"/>
    </source>
</evidence>
<dbReference type="EMBL" id="JAVKGS010000004">
    <property type="protein sequence ID" value="MDR5693316.1"/>
    <property type="molecule type" value="Genomic_DNA"/>
</dbReference>